<dbReference type="InterPro" id="IPR015421">
    <property type="entry name" value="PyrdxlP-dep_Trfase_major"/>
</dbReference>
<dbReference type="FunFam" id="3.40.640.10:FF:000014">
    <property type="entry name" value="Adenosylmethionine-8-amino-7-oxononanoate aminotransferase, probable"/>
    <property type="match status" value="1"/>
</dbReference>
<accession>A0A5M6IA76</accession>
<evidence type="ECO:0000256" key="3">
    <source>
        <dbReference type="ARBA" id="ARBA00022576"/>
    </source>
</evidence>
<dbReference type="InterPro" id="IPR005814">
    <property type="entry name" value="Aminotrans_3"/>
</dbReference>
<evidence type="ECO:0000256" key="4">
    <source>
        <dbReference type="ARBA" id="ARBA00022679"/>
    </source>
</evidence>
<keyword evidence="8" id="KW-1185">Reference proteome</keyword>
<dbReference type="GO" id="GO:0009102">
    <property type="term" value="P:biotin biosynthetic process"/>
    <property type="evidence" value="ECO:0007669"/>
    <property type="project" value="TreeGrafter"/>
</dbReference>
<sequence length="463" mass="49924">MTQVPRPNSAAARDVRSQLHPYTNPLALEADGPVIVTRGDGVWVEDEAGERYIEGLAGLWCTALGFSAEERLARAAYDQMRALSFYHPFGQKAHVPGIDLAEKLLAMAPVPMSKVLFSTSGSEANDTAIKLIRFYNNALGRPEKKKIISRIKGYHGVTLATASLTGLPNNHRDFDLPLPGILHTTCPHHYHGAVEGESPEAFATRCAEDLDALIEAEGPETVAAFFAEPVMGAGGVLVPPPTYFEKIQAVLKKHDVLLVADEVICGFGRTGNVWGSQTFGLQPDLLTCAKQLSSGYMPVSALMLSEAVYQPIRDNAGRIGILGHGYTYGGHPVACAVANEVLTIYEERELFAHAATVGPHMQARLRTLADHPLVDEVRGVGLIAGVEIARDKAKRQPFEPAQGVGAALGRHLHRRGVITRVIGDTIAFSPPLIITDEEVDAMVERVALALDDTLAWCRAEGLV</sequence>
<dbReference type="NCBIfam" id="NF004767">
    <property type="entry name" value="PRK06105.1"/>
    <property type="match status" value="1"/>
</dbReference>
<dbReference type="InterPro" id="IPR015422">
    <property type="entry name" value="PyrdxlP-dep_Trfase_small"/>
</dbReference>
<dbReference type="PANTHER" id="PTHR42684">
    <property type="entry name" value="ADENOSYLMETHIONINE-8-AMINO-7-OXONONANOATE AMINOTRANSFERASE"/>
    <property type="match status" value="1"/>
</dbReference>
<evidence type="ECO:0000256" key="1">
    <source>
        <dbReference type="ARBA" id="ARBA00001933"/>
    </source>
</evidence>
<dbReference type="OrthoDB" id="9801834at2"/>
<dbReference type="GO" id="GO:0004015">
    <property type="term" value="F:adenosylmethionine-8-amino-7-oxononanoate transaminase activity"/>
    <property type="evidence" value="ECO:0007669"/>
    <property type="project" value="TreeGrafter"/>
</dbReference>
<dbReference type="GO" id="GO:0030170">
    <property type="term" value="F:pyridoxal phosphate binding"/>
    <property type="evidence" value="ECO:0007669"/>
    <property type="project" value="InterPro"/>
</dbReference>
<evidence type="ECO:0000256" key="2">
    <source>
        <dbReference type="ARBA" id="ARBA00008954"/>
    </source>
</evidence>
<organism evidence="7 8">
    <name type="scientific">Roseospira marina</name>
    <dbReference type="NCBI Taxonomy" id="140057"/>
    <lineage>
        <taxon>Bacteria</taxon>
        <taxon>Pseudomonadati</taxon>
        <taxon>Pseudomonadota</taxon>
        <taxon>Alphaproteobacteria</taxon>
        <taxon>Rhodospirillales</taxon>
        <taxon>Rhodospirillaceae</taxon>
        <taxon>Roseospira</taxon>
    </lineage>
</organism>
<dbReference type="PANTHER" id="PTHR42684:SF3">
    <property type="entry name" value="ADENOSYLMETHIONINE-8-AMINO-7-OXONONANOATE AMINOTRANSFERASE"/>
    <property type="match status" value="1"/>
</dbReference>
<reference evidence="7 8" key="1">
    <citation type="submission" date="2019-09" db="EMBL/GenBank/DDBJ databases">
        <title>Genome sequence of Roseospira marina, one of the more divergent members of the non-sulfur purple photosynthetic bacterial family, the Rhodospirillaceae.</title>
        <authorList>
            <person name="Meyer T."/>
            <person name="Kyndt J."/>
        </authorList>
    </citation>
    <scope>NUCLEOTIDE SEQUENCE [LARGE SCALE GENOMIC DNA]</scope>
    <source>
        <strain evidence="7 8">DSM 15113</strain>
    </source>
</reference>
<comment type="caution">
    <text evidence="7">The sequence shown here is derived from an EMBL/GenBank/DDBJ whole genome shotgun (WGS) entry which is preliminary data.</text>
</comment>
<dbReference type="RefSeq" id="WP_150062978.1">
    <property type="nucleotide sequence ID" value="NZ_JACHII010000012.1"/>
</dbReference>
<keyword evidence="4 7" id="KW-0808">Transferase</keyword>
<evidence type="ECO:0000313" key="7">
    <source>
        <dbReference type="EMBL" id="KAA5604847.1"/>
    </source>
</evidence>
<dbReference type="PIRSF" id="PIRSF000521">
    <property type="entry name" value="Transaminase_4ab_Lys_Orn"/>
    <property type="match status" value="1"/>
</dbReference>
<dbReference type="InterPro" id="IPR015424">
    <property type="entry name" value="PyrdxlP-dep_Trfase"/>
</dbReference>
<dbReference type="CDD" id="cd00610">
    <property type="entry name" value="OAT_like"/>
    <property type="match status" value="1"/>
</dbReference>
<evidence type="ECO:0000256" key="6">
    <source>
        <dbReference type="RuleBase" id="RU003560"/>
    </source>
</evidence>
<keyword evidence="5 6" id="KW-0663">Pyridoxal phosphate</keyword>
<dbReference type="Proteomes" id="UP000324065">
    <property type="component" value="Unassembled WGS sequence"/>
</dbReference>
<dbReference type="GO" id="GO:0009448">
    <property type="term" value="P:gamma-aminobutyric acid metabolic process"/>
    <property type="evidence" value="ECO:0007669"/>
    <property type="project" value="TreeGrafter"/>
</dbReference>
<protein>
    <submittedName>
        <fullName evidence="7">Aspartate aminotransferase family protein</fullName>
    </submittedName>
</protein>
<dbReference type="PROSITE" id="PS00600">
    <property type="entry name" value="AA_TRANSFER_CLASS_3"/>
    <property type="match status" value="1"/>
</dbReference>
<dbReference type="Pfam" id="PF00202">
    <property type="entry name" value="Aminotran_3"/>
    <property type="match status" value="1"/>
</dbReference>
<keyword evidence="3 7" id="KW-0032">Aminotransferase</keyword>
<comment type="cofactor">
    <cofactor evidence="1">
        <name>pyridoxal 5'-phosphate</name>
        <dbReference type="ChEBI" id="CHEBI:597326"/>
    </cofactor>
</comment>
<dbReference type="Gene3D" id="3.90.1150.10">
    <property type="entry name" value="Aspartate Aminotransferase, domain 1"/>
    <property type="match status" value="1"/>
</dbReference>
<dbReference type="InterPro" id="IPR049704">
    <property type="entry name" value="Aminotrans_3_PPA_site"/>
</dbReference>
<dbReference type="AlphaFoldDB" id="A0A5M6IA76"/>
<dbReference type="SUPFAM" id="SSF53383">
    <property type="entry name" value="PLP-dependent transferases"/>
    <property type="match status" value="1"/>
</dbReference>
<name>A0A5M6IA76_9PROT</name>
<dbReference type="EMBL" id="VWPJ01000013">
    <property type="protein sequence ID" value="KAA5604847.1"/>
    <property type="molecule type" value="Genomic_DNA"/>
</dbReference>
<comment type="similarity">
    <text evidence="2 6">Belongs to the class-III pyridoxal-phosphate-dependent aminotransferase family.</text>
</comment>
<evidence type="ECO:0000256" key="5">
    <source>
        <dbReference type="ARBA" id="ARBA00022898"/>
    </source>
</evidence>
<gene>
    <name evidence="7" type="ORF">F1188_13555</name>
</gene>
<proteinExistence type="inferred from homology"/>
<evidence type="ECO:0000313" key="8">
    <source>
        <dbReference type="Proteomes" id="UP000324065"/>
    </source>
</evidence>
<dbReference type="Gene3D" id="3.40.640.10">
    <property type="entry name" value="Type I PLP-dependent aspartate aminotransferase-like (Major domain)"/>
    <property type="match status" value="1"/>
</dbReference>